<dbReference type="GO" id="GO:0005783">
    <property type="term" value="C:endoplasmic reticulum"/>
    <property type="evidence" value="ECO:0007669"/>
    <property type="project" value="TreeGrafter"/>
</dbReference>
<keyword evidence="4" id="KW-1185">Reference proteome</keyword>
<dbReference type="InterPro" id="IPR007720">
    <property type="entry name" value="PigQ/GPI1"/>
</dbReference>
<dbReference type="PANTHER" id="PTHR21329">
    <property type="entry name" value="PHOSPHATIDYLINOSITOL N-ACETYLGLUCOSAMINYLTRANSFERASE SUBUNIT Q-RELATED"/>
    <property type="match status" value="1"/>
</dbReference>
<feature type="region of interest" description="Disordered" evidence="1">
    <location>
        <begin position="232"/>
        <end position="255"/>
    </location>
</feature>
<dbReference type="Proteomes" id="UP000290900">
    <property type="component" value="Unassembled WGS sequence"/>
</dbReference>
<feature type="transmembrane region" description="Helical" evidence="2">
    <location>
        <begin position="494"/>
        <end position="516"/>
    </location>
</feature>
<evidence type="ECO:0000256" key="1">
    <source>
        <dbReference type="SAM" id="MobiDB-lite"/>
    </source>
</evidence>
<feature type="transmembrane region" description="Helical" evidence="2">
    <location>
        <begin position="184"/>
        <end position="202"/>
    </location>
</feature>
<dbReference type="OrthoDB" id="70250at2759"/>
<dbReference type="PANTHER" id="PTHR21329:SF3">
    <property type="entry name" value="PHOSPHATIDYLINOSITOL N-ACETYLGLUCOSAMINYLTRANSFERASE SUBUNIT Q"/>
    <property type="match status" value="1"/>
</dbReference>
<protein>
    <submittedName>
        <fullName evidence="3">DEKNAAC105065</fullName>
    </submittedName>
</protein>
<dbReference type="STRING" id="13370.A0A448YSH0"/>
<keyword evidence="2" id="KW-0812">Transmembrane</keyword>
<evidence type="ECO:0000313" key="4">
    <source>
        <dbReference type="Proteomes" id="UP000290900"/>
    </source>
</evidence>
<dbReference type="GO" id="GO:0006506">
    <property type="term" value="P:GPI anchor biosynthetic process"/>
    <property type="evidence" value="ECO:0007669"/>
    <property type="project" value="InterPro"/>
</dbReference>
<proteinExistence type="predicted"/>
<organism evidence="3 4">
    <name type="scientific">Brettanomyces naardenensis</name>
    <name type="common">Yeast</name>
    <dbReference type="NCBI Taxonomy" id="13370"/>
    <lineage>
        <taxon>Eukaryota</taxon>
        <taxon>Fungi</taxon>
        <taxon>Dikarya</taxon>
        <taxon>Ascomycota</taxon>
        <taxon>Saccharomycotina</taxon>
        <taxon>Pichiomycetes</taxon>
        <taxon>Pichiales</taxon>
        <taxon>Pichiaceae</taxon>
        <taxon>Brettanomyces</taxon>
    </lineage>
</organism>
<evidence type="ECO:0000313" key="3">
    <source>
        <dbReference type="EMBL" id="VEU23856.1"/>
    </source>
</evidence>
<reference evidence="3 4" key="1">
    <citation type="submission" date="2018-12" db="EMBL/GenBank/DDBJ databases">
        <authorList>
            <person name="Tiukova I."/>
            <person name="Dainat J."/>
        </authorList>
    </citation>
    <scope>NUCLEOTIDE SEQUENCE [LARGE SCALE GENOMIC DNA]</scope>
</reference>
<keyword evidence="2" id="KW-1133">Transmembrane helix</keyword>
<feature type="transmembrane region" description="Helical" evidence="2">
    <location>
        <begin position="415"/>
        <end position="437"/>
    </location>
</feature>
<keyword evidence="2" id="KW-0472">Membrane</keyword>
<dbReference type="InParanoid" id="A0A448YSH0"/>
<dbReference type="AlphaFoldDB" id="A0A448YSH0"/>
<gene>
    <name evidence="3" type="ORF">BRENAR_LOCUS4585</name>
</gene>
<dbReference type="Pfam" id="PF05024">
    <property type="entry name" value="Gpi1"/>
    <property type="match status" value="1"/>
</dbReference>
<accession>A0A448YSH0</accession>
<evidence type="ECO:0000256" key="2">
    <source>
        <dbReference type="SAM" id="Phobius"/>
    </source>
</evidence>
<dbReference type="GO" id="GO:0016020">
    <property type="term" value="C:membrane"/>
    <property type="evidence" value="ECO:0007669"/>
    <property type="project" value="InterPro"/>
</dbReference>
<name>A0A448YSH0_BRENA</name>
<feature type="compositionally biased region" description="Acidic residues" evidence="1">
    <location>
        <begin position="233"/>
        <end position="255"/>
    </location>
</feature>
<feature type="transmembrane region" description="Helical" evidence="2">
    <location>
        <begin position="528"/>
        <end position="549"/>
    </location>
</feature>
<sequence>MIQPTPAVASIFWPTDLINPSTNEPLVAVGYEIDPLKTIIIDLIPFQTYKGTDFATSEMGLRPLQPIGTFNFKTDQIPRQFAYDCSTGMPILNNNEVLILYKPPRSESLEYFSIDPITIDIFWASSHLRGRTPNDIELDKYSSKLAYHFPGEQHHAENTKELLRYINLTDYSRSRLRQARQGPISEYASTLFIIFAMFGNMLRTLYDLLVKRTCLYVNRILQYPIIVKRPNSWDDEEEGEEDEEDEGHDDENDEDLTEQNNIARDGSILSLALASHTFHQLNSRIKQFYNLPEQLQRLLLSRTESEALILKGTKFSPTVYIKFYNTVWLIVNDILIGLMISNMLSEHSEYVIDTFKYLVSLFEEFMLSTILWLMNSPAGFKLNNELAAFFGQLVLWVLDFWERTIIKFILDHMDFILKIVTLSVKYCGFSLLVAMTADLFQILNLELHGFYIACARIYRWQCHTLKSLFRLFYGKKYNVLRHRIDSNDYEFDELMSGIIIFTILIYLLPTVAAFYITFACTRLVCMTFVMLLELLLISLNHLPLGVILLRFKNKERLPGGIAISQEMDEKANQHFRLQTKCLGVGDIFHGHISSMMNFNLINYNEAYAPIHGKGVIHFSLKDILVNWKRISPLTIAKKMFVGEMITSFDYKKMF</sequence>
<dbReference type="EMBL" id="CAACVR010000056">
    <property type="protein sequence ID" value="VEU23856.1"/>
    <property type="molecule type" value="Genomic_DNA"/>
</dbReference>